<sequence length="386" mass="42267">MRICMVSETWAPEINGVAHTLGHLSREALALGHRLQLVRPTPTDPAPLCSNGVEAELRVRGVSLPGYREVRLGLPAPRSLRQFWQKQRPDVVYLATQGPLGWSAQSIARRLDIPSVAGWHTNFDHYCHDYGLPWLSGPVRRRLRTFHNRSQATLVPTHRQADDLTADGFMGVRVMARGIDGERFSPSHRDPELRAQWGAGEHTPVILHVGRLAPEKNLALLRESCMALSDASPDACVVIVGDGPGRRALEAALPNAHFTGFIPADELARHYASADLFLFPSLSETWGNVLLEAMASGLAAVAFCHAAGDELIDHDHNGLALAVDDADGFREAAVTLCQQPARRARLGRSARQRALAYSWPAITDTFLDTLAHARETPHAASRPRPA</sequence>
<gene>
    <name evidence="2" type="ORF">ACFODV_14950</name>
</gene>
<evidence type="ECO:0000313" key="2">
    <source>
        <dbReference type="EMBL" id="MFC2993321.1"/>
    </source>
</evidence>
<dbReference type="InterPro" id="IPR050194">
    <property type="entry name" value="Glycosyltransferase_grp1"/>
</dbReference>
<evidence type="ECO:0000313" key="3">
    <source>
        <dbReference type="Proteomes" id="UP001595386"/>
    </source>
</evidence>
<feature type="domain" description="Glycosyltransferase subfamily 4-like N-terminal" evidence="1">
    <location>
        <begin position="14"/>
        <end position="183"/>
    </location>
</feature>
<reference evidence="3" key="1">
    <citation type="journal article" date="2019" name="Int. J. Syst. Evol. Microbiol.">
        <title>The Global Catalogue of Microorganisms (GCM) 10K type strain sequencing project: providing services to taxonomists for standard genome sequencing and annotation.</title>
        <authorList>
            <consortium name="The Broad Institute Genomics Platform"/>
            <consortium name="The Broad Institute Genome Sequencing Center for Infectious Disease"/>
            <person name="Wu L."/>
            <person name="Ma J."/>
        </authorList>
    </citation>
    <scope>NUCLEOTIDE SEQUENCE [LARGE SCALE GENOMIC DNA]</scope>
    <source>
        <strain evidence="3">KCTC 52660</strain>
    </source>
</reference>
<name>A0ABV7B7A6_9GAMM</name>
<keyword evidence="2" id="KW-0808">Transferase</keyword>
<dbReference type="SUPFAM" id="SSF53756">
    <property type="entry name" value="UDP-Glycosyltransferase/glycogen phosphorylase"/>
    <property type="match status" value="1"/>
</dbReference>
<dbReference type="PANTHER" id="PTHR45947">
    <property type="entry name" value="SULFOQUINOVOSYL TRANSFERASE SQD2"/>
    <property type="match status" value="1"/>
</dbReference>
<proteinExistence type="predicted"/>
<dbReference type="PANTHER" id="PTHR45947:SF3">
    <property type="entry name" value="SULFOQUINOVOSYL TRANSFERASE SQD2"/>
    <property type="match status" value="1"/>
</dbReference>
<keyword evidence="2" id="KW-0328">Glycosyltransferase</keyword>
<dbReference type="CDD" id="cd03814">
    <property type="entry name" value="GT4-like"/>
    <property type="match status" value="1"/>
</dbReference>
<keyword evidence="3" id="KW-1185">Reference proteome</keyword>
<protein>
    <submittedName>
        <fullName evidence="2">Glycosyltransferase family 4 protein</fullName>
        <ecNumber evidence="2">2.4.-.-</ecNumber>
    </submittedName>
</protein>
<evidence type="ECO:0000259" key="1">
    <source>
        <dbReference type="Pfam" id="PF13439"/>
    </source>
</evidence>
<dbReference type="Proteomes" id="UP001595386">
    <property type="component" value="Unassembled WGS sequence"/>
</dbReference>
<comment type="caution">
    <text evidence="2">The sequence shown here is derived from an EMBL/GenBank/DDBJ whole genome shotgun (WGS) entry which is preliminary data.</text>
</comment>
<dbReference type="RefSeq" id="WP_379760830.1">
    <property type="nucleotide sequence ID" value="NZ_JBHRSQ010000020.1"/>
</dbReference>
<organism evidence="2 3">
    <name type="scientific">Halomonas tibetensis</name>
    <dbReference type="NCBI Taxonomy" id="2259590"/>
    <lineage>
        <taxon>Bacteria</taxon>
        <taxon>Pseudomonadati</taxon>
        <taxon>Pseudomonadota</taxon>
        <taxon>Gammaproteobacteria</taxon>
        <taxon>Oceanospirillales</taxon>
        <taxon>Halomonadaceae</taxon>
        <taxon>Halomonas</taxon>
    </lineage>
</organism>
<dbReference type="EMBL" id="JBHRSQ010000020">
    <property type="protein sequence ID" value="MFC2993321.1"/>
    <property type="molecule type" value="Genomic_DNA"/>
</dbReference>
<dbReference type="Pfam" id="PF13692">
    <property type="entry name" value="Glyco_trans_1_4"/>
    <property type="match status" value="1"/>
</dbReference>
<dbReference type="Pfam" id="PF13439">
    <property type="entry name" value="Glyco_transf_4"/>
    <property type="match status" value="1"/>
</dbReference>
<dbReference type="Gene3D" id="3.40.50.2000">
    <property type="entry name" value="Glycogen Phosphorylase B"/>
    <property type="match status" value="2"/>
</dbReference>
<accession>A0ABV7B7A6</accession>
<dbReference type="InterPro" id="IPR028098">
    <property type="entry name" value="Glyco_trans_4-like_N"/>
</dbReference>
<dbReference type="GO" id="GO:0016757">
    <property type="term" value="F:glycosyltransferase activity"/>
    <property type="evidence" value="ECO:0007669"/>
    <property type="project" value="UniProtKB-KW"/>
</dbReference>
<dbReference type="EC" id="2.4.-.-" evidence="2"/>